<feature type="non-terminal residue" evidence="2">
    <location>
        <position position="308"/>
    </location>
</feature>
<name>A0AAP3CNL2_BACVA</name>
<dbReference type="EMBL" id="JALAOH010000078">
    <property type="protein sequence ID" value="MCY8318705.1"/>
    <property type="molecule type" value="Genomic_DNA"/>
</dbReference>
<comment type="caution">
    <text evidence="2">The sequence shown here is derived from an EMBL/GenBank/DDBJ whole genome shotgun (WGS) entry which is preliminary data.</text>
</comment>
<sequence length="308" mass="35630">MSINIDNSLIWENEDSFKTAIVTNFVEYLEVLKLIRKNDNELWFRGQPNASYRLIPSALRYAYETENQYGELVEPQTVSYNTKGNRVAYINIENMINEFKELTEGYFRIKPDNDLEWYFLAQHYGIPTTLLDWTTDPLVALFFATTNNDSNNNTSIEEAINDYKNNPFSELGASIFVIDPGRINERLSPFFKGGNPDKPVDLPLDTYESYSIIEGYLGRNDKYLTPSCIKGTPIDKRICRQSGNFTIHGFNIWPIDFYSSIQKDIYKIFIPNACVKEMKDMLYILDVSDESIYGIFEIDSISRGITEK</sequence>
<dbReference type="Proteomes" id="UP001067121">
    <property type="component" value="Unassembled WGS sequence"/>
</dbReference>
<gene>
    <name evidence="2" type="ORF">MOC71_18715</name>
</gene>
<reference evidence="2" key="1">
    <citation type="submission" date="2022-02" db="EMBL/GenBank/DDBJ databases">
        <title>Crop Bioprotection Bacillus Genome Sequencing.</title>
        <authorList>
            <person name="Dunlap C."/>
        </authorList>
    </citation>
    <scope>NUCLEOTIDE SEQUENCE</scope>
    <source>
        <strain evidence="2">98-1</strain>
    </source>
</reference>
<dbReference type="SMART" id="SM00901">
    <property type="entry name" value="FRG"/>
    <property type="match status" value="1"/>
</dbReference>
<feature type="domain" description="FRG" evidence="1">
    <location>
        <begin position="38"/>
        <end position="156"/>
    </location>
</feature>
<dbReference type="InterPro" id="IPR014966">
    <property type="entry name" value="FRG-dom"/>
</dbReference>
<accession>A0AAP3CNL2</accession>
<dbReference type="AlphaFoldDB" id="A0AAP3CNL2"/>
<evidence type="ECO:0000313" key="2">
    <source>
        <dbReference type="EMBL" id="MCY8318705.1"/>
    </source>
</evidence>
<evidence type="ECO:0000313" key="3">
    <source>
        <dbReference type="Proteomes" id="UP001067121"/>
    </source>
</evidence>
<organism evidence="2 3">
    <name type="scientific">Bacillus vallismortis</name>
    <dbReference type="NCBI Taxonomy" id="72361"/>
    <lineage>
        <taxon>Bacteria</taxon>
        <taxon>Bacillati</taxon>
        <taxon>Bacillota</taxon>
        <taxon>Bacilli</taxon>
        <taxon>Bacillales</taxon>
        <taxon>Bacillaceae</taxon>
        <taxon>Bacillus</taxon>
    </lineage>
</organism>
<dbReference type="RefSeq" id="WP_268544714.1">
    <property type="nucleotide sequence ID" value="NZ_JALAOH010000078.1"/>
</dbReference>
<proteinExistence type="predicted"/>
<evidence type="ECO:0000259" key="1">
    <source>
        <dbReference type="SMART" id="SM00901"/>
    </source>
</evidence>
<dbReference type="Pfam" id="PF08867">
    <property type="entry name" value="FRG"/>
    <property type="match status" value="1"/>
</dbReference>
<protein>
    <submittedName>
        <fullName evidence="2">FRG domain-containing protein</fullName>
    </submittedName>
</protein>